<keyword evidence="4 6" id="KW-1133">Transmembrane helix</keyword>
<keyword evidence="3 6" id="KW-0812">Transmembrane</keyword>
<dbReference type="Pfam" id="PF10270">
    <property type="entry name" value="MMgT"/>
    <property type="match status" value="1"/>
</dbReference>
<gene>
    <name evidence="7" type="ORF">D0862_04580</name>
</gene>
<dbReference type="GO" id="GO:0072546">
    <property type="term" value="C:EMC complex"/>
    <property type="evidence" value="ECO:0007669"/>
    <property type="project" value="TreeGrafter"/>
</dbReference>
<dbReference type="AlphaFoldDB" id="A0A3M7GZV1"/>
<accession>A0A3M7GZV1</accession>
<dbReference type="PANTHER" id="PTHR28144">
    <property type="entry name" value="ER MEMBRANE PROTEIN COMPLEX SUBUNIT 5"/>
    <property type="match status" value="1"/>
</dbReference>
<reference evidence="7 8" key="1">
    <citation type="journal article" date="2018" name="BMC Genomics">
        <title>Genomic evidence for intraspecific hybridization in a clonal and extremely halotolerant yeast.</title>
        <authorList>
            <person name="Gostincar C."/>
            <person name="Stajich J.E."/>
            <person name="Zupancic J."/>
            <person name="Zalar P."/>
            <person name="Gunde-Cimerman N."/>
        </authorList>
    </citation>
    <scope>NUCLEOTIDE SEQUENCE [LARGE SCALE GENOMIC DNA]</scope>
    <source>
        <strain evidence="7 8">EXF-171</strain>
    </source>
</reference>
<organism evidence="7 8">
    <name type="scientific">Hortaea werneckii</name>
    <name type="common">Black yeast</name>
    <name type="synonym">Cladosporium werneckii</name>
    <dbReference type="NCBI Taxonomy" id="91943"/>
    <lineage>
        <taxon>Eukaryota</taxon>
        <taxon>Fungi</taxon>
        <taxon>Dikarya</taxon>
        <taxon>Ascomycota</taxon>
        <taxon>Pezizomycotina</taxon>
        <taxon>Dothideomycetes</taxon>
        <taxon>Dothideomycetidae</taxon>
        <taxon>Mycosphaerellales</taxon>
        <taxon>Teratosphaeriaceae</taxon>
        <taxon>Hortaea</taxon>
    </lineage>
</organism>
<comment type="similarity">
    <text evidence="2">Belongs to the membrane magnesium transporter (TC 1.A.67) family.</text>
</comment>
<evidence type="ECO:0000256" key="6">
    <source>
        <dbReference type="SAM" id="Phobius"/>
    </source>
</evidence>
<sequence length="184" mass="20235">MNNRKKVDAFRAIQHWRLEPSYVQTTPIRPQTSITTERNHTWSPKMGAIAALVNLLGGVLLAHAVYSAYEHSLLPTSSLPTKPSTLLPQSLDPKTNLPTDITLETLLSAFLLCIGTVLSSPGLKPIQWNVWAGNVERSLAARQMKQVGVGGGNPYAGLEDRPGFVDIRAARREFGEWVKEGVRP</sequence>
<evidence type="ECO:0000256" key="3">
    <source>
        <dbReference type="ARBA" id="ARBA00022692"/>
    </source>
</evidence>
<evidence type="ECO:0000256" key="2">
    <source>
        <dbReference type="ARBA" id="ARBA00006109"/>
    </source>
</evidence>
<keyword evidence="5 6" id="KW-0472">Membrane</keyword>
<feature type="transmembrane region" description="Helical" evidence="6">
    <location>
        <begin position="101"/>
        <end position="118"/>
    </location>
</feature>
<evidence type="ECO:0000313" key="8">
    <source>
        <dbReference type="Proteomes" id="UP000281468"/>
    </source>
</evidence>
<dbReference type="VEuPathDB" id="FungiDB:BTJ68_01554"/>
<protein>
    <submittedName>
        <fullName evidence="7">Uncharacterized protein</fullName>
    </submittedName>
</protein>
<name>A0A3M7GZV1_HORWE</name>
<comment type="caution">
    <text evidence="7">The sequence shown here is derived from an EMBL/GenBank/DDBJ whole genome shotgun (WGS) entry which is preliminary data.</text>
</comment>
<feature type="transmembrane region" description="Helical" evidence="6">
    <location>
        <begin position="48"/>
        <end position="69"/>
    </location>
</feature>
<dbReference type="InterPro" id="IPR018937">
    <property type="entry name" value="MMgT"/>
</dbReference>
<comment type="subcellular location">
    <subcellularLocation>
        <location evidence="1">Endomembrane system</location>
        <topology evidence="1">Multi-pass membrane protein</topology>
    </subcellularLocation>
</comment>
<evidence type="ECO:0000256" key="1">
    <source>
        <dbReference type="ARBA" id="ARBA00004127"/>
    </source>
</evidence>
<dbReference type="InterPro" id="IPR053279">
    <property type="entry name" value="EMC_subunit"/>
</dbReference>
<dbReference type="GO" id="GO:0034975">
    <property type="term" value="P:protein folding in endoplasmic reticulum"/>
    <property type="evidence" value="ECO:0007669"/>
    <property type="project" value="TreeGrafter"/>
</dbReference>
<dbReference type="PANTHER" id="PTHR28144:SF1">
    <property type="entry name" value="ER MEMBRANE PROTEIN COMPLEX SUBUNIT 5"/>
    <property type="match status" value="1"/>
</dbReference>
<evidence type="ECO:0000313" key="7">
    <source>
        <dbReference type="EMBL" id="RMZ06518.1"/>
    </source>
</evidence>
<dbReference type="Proteomes" id="UP000281468">
    <property type="component" value="Unassembled WGS sequence"/>
</dbReference>
<evidence type="ECO:0000256" key="4">
    <source>
        <dbReference type="ARBA" id="ARBA00022989"/>
    </source>
</evidence>
<evidence type="ECO:0000256" key="5">
    <source>
        <dbReference type="ARBA" id="ARBA00023136"/>
    </source>
</evidence>
<proteinExistence type="inferred from homology"/>
<dbReference type="EMBL" id="QWIQ01000112">
    <property type="protein sequence ID" value="RMZ06518.1"/>
    <property type="molecule type" value="Genomic_DNA"/>
</dbReference>